<proteinExistence type="predicted"/>
<dbReference type="Proteomes" id="UP000824469">
    <property type="component" value="Unassembled WGS sequence"/>
</dbReference>
<accession>A0AA38GNV2</accession>
<gene>
    <name evidence="1" type="ORF">KI387_006414</name>
</gene>
<organism evidence="1 2">
    <name type="scientific">Taxus chinensis</name>
    <name type="common">Chinese yew</name>
    <name type="synonym">Taxus wallichiana var. chinensis</name>
    <dbReference type="NCBI Taxonomy" id="29808"/>
    <lineage>
        <taxon>Eukaryota</taxon>
        <taxon>Viridiplantae</taxon>
        <taxon>Streptophyta</taxon>
        <taxon>Embryophyta</taxon>
        <taxon>Tracheophyta</taxon>
        <taxon>Spermatophyta</taxon>
        <taxon>Pinopsida</taxon>
        <taxon>Pinidae</taxon>
        <taxon>Conifers II</taxon>
        <taxon>Cupressales</taxon>
        <taxon>Taxaceae</taxon>
        <taxon>Taxus</taxon>
    </lineage>
</organism>
<dbReference type="EMBL" id="JAHRHJ020000002">
    <property type="protein sequence ID" value="KAH9326236.1"/>
    <property type="molecule type" value="Genomic_DNA"/>
</dbReference>
<sequence>SYVPSPLQANYLIQEEHILVFEEKCLLPPILNPVLDEWVERHKKIDPHAEELEAYENGLGTYYIFEEEVVLPHMLKKSEENPSLWKLYFDGSRSRNGVGRGVLLISHKDEKLFFTHGLHFTCDNN</sequence>
<dbReference type="AlphaFoldDB" id="A0AA38GNV2"/>
<name>A0AA38GNV2_TAXCH</name>
<feature type="non-terminal residue" evidence="1">
    <location>
        <position position="125"/>
    </location>
</feature>
<keyword evidence="2" id="KW-1185">Reference proteome</keyword>
<evidence type="ECO:0000313" key="1">
    <source>
        <dbReference type="EMBL" id="KAH9326236.1"/>
    </source>
</evidence>
<protein>
    <submittedName>
        <fullName evidence="1">Uncharacterized protein</fullName>
    </submittedName>
</protein>
<evidence type="ECO:0000313" key="2">
    <source>
        <dbReference type="Proteomes" id="UP000824469"/>
    </source>
</evidence>
<reference evidence="1 2" key="1">
    <citation type="journal article" date="2021" name="Nat. Plants">
        <title>The Taxus genome provides insights into paclitaxel biosynthesis.</title>
        <authorList>
            <person name="Xiong X."/>
            <person name="Gou J."/>
            <person name="Liao Q."/>
            <person name="Li Y."/>
            <person name="Zhou Q."/>
            <person name="Bi G."/>
            <person name="Li C."/>
            <person name="Du R."/>
            <person name="Wang X."/>
            <person name="Sun T."/>
            <person name="Guo L."/>
            <person name="Liang H."/>
            <person name="Lu P."/>
            <person name="Wu Y."/>
            <person name="Zhang Z."/>
            <person name="Ro D.K."/>
            <person name="Shang Y."/>
            <person name="Huang S."/>
            <person name="Yan J."/>
        </authorList>
    </citation>
    <scope>NUCLEOTIDE SEQUENCE [LARGE SCALE GENOMIC DNA]</scope>
    <source>
        <strain evidence="1">Ta-2019</strain>
    </source>
</reference>
<comment type="caution">
    <text evidence="1">The sequence shown here is derived from an EMBL/GenBank/DDBJ whole genome shotgun (WGS) entry which is preliminary data.</text>
</comment>
<feature type="non-terminal residue" evidence="1">
    <location>
        <position position="1"/>
    </location>
</feature>